<dbReference type="Proteomes" id="UP001153069">
    <property type="component" value="Unassembled WGS sequence"/>
</dbReference>
<keyword evidence="1" id="KW-0472">Membrane</keyword>
<feature type="transmembrane region" description="Helical" evidence="1">
    <location>
        <begin position="69"/>
        <end position="91"/>
    </location>
</feature>
<evidence type="ECO:0000313" key="2">
    <source>
        <dbReference type="EMBL" id="CAB9503167.1"/>
    </source>
</evidence>
<keyword evidence="1" id="KW-1133">Transmembrane helix</keyword>
<evidence type="ECO:0008006" key="4">
    <source>
        <dbReference type="Google" id="ProtNLM"/>
    </source>
</evidence>
<name>A0A9N8DI57_9STRA</name>
<feature type="transmembrane region" description="Helical" evidence="1">
    <location>
        <begin position="6"/>
        <end position="24"/>
    </location>
</feature>
<comment type="caution">
    <text evidence="2">The sequence shown here is derived from an EMBL/GenBank/DDBJ whole genome shotgun (WGS) entry which is preliminary data.</text>
</comment>
<dbReference type="InterPro" id="IPR025597">
    <property type="entry name" value="DUF4345"/>
</dbReference>
<feature type="transmembrane region" description="Helical" evidence="1">
    <location>
        <begin position="45"/>
        <end position="63"/>
    </location>
</feature>
<keyword evidence="3" id="KW-1185">Reference proteome</keyword>
<organism evidence="2 3">
    <name type="scientific">Seminavis robusta</name>
    <dbReference type="NCBI Taxonomy" id="568900"/>
    <lineage>
        <taxon>Eukaryota</taxon>
        <taxon>Sar</taxon>
        <taxon>Stramenopiles</taxon>
        <taxon>Ochrophyta</taxon>
        <taxon>Bacillariophyta</taxon>
        <taxon>Bacillariophyceae</taxon>
        <taxon>Bacillariophycidae</taxon>
        <taxon>Naviculales</taxon>
        <taxon>Naviculaceae</taxon>
        <taxon>Seminavis</taxon>
    </lineage>
</organism>
<keyword evidence="1" id="KW-0812">Transmembrane</keyword>
<proteinExistence type="predicted"/>
<dbReference type="EMBL" id="CAICTM010000156">
    <property type="protein sequence ID" value="CAB9503167.1"/>
    <property type="molecule type" value="Genomic_DNA"/>
</dbReference>
<dbReference type="Pfam" id="PF14248">
    <property type="entry name" value="DUF4345"/>
    <property type="match status" value="1"/>
</dbReference>
<dbReference type="AlphaFoldDB" id="A0A9N8DI57"/>
<sequence>MFAQVFAIAISSLIGLVGIMYMVDPAGSMVAADIHIESPAGRTEIRGIYAGIHLALSSFLFINVFGDDSLAICLLLILLLFGWAAAGRMVGFLQEGLDKSDRYNVIVTIIEVVLSATSAALYGTQ</sequence>
<protein>
    <recommendedName>
        <fullName evidence="4">DUF4345 domain-containing protein</fullName>
    </recommendedName>
</protein>
<reference evidence="2" key="1">
    <citation type="submission" date="2020-06" db="EMBL/GenBank/DDBJ databases">
        <authorList>
            <consortium name="Plant Systems Biology data submission"/>
        </authorList>
    </citation>
    <scope>NUCLEOTIDE SEQUENCE</scope>
    <source>
        <strain evidence="2">D6</strain>
    </source>
</reference>
<feature type="transmembrane region" description="Helical" evidence="1">
    <location>
        <begin position="103"/>
        <end position="122"/>
    </location>
</feature>
<evidence type="ECO:0000256" key="1">
    <source>
        <dbReference type="SAM" id="Phobius"/>
    </source>
</evidence>
<gene>
    <name evidence="2" type="ORF">SEMRO_157_G071350.1</name>
</gene>
<accession>A0A9N8DI57</accession>
<evidence type="ECO:0000313" key="3">
    <source>
        <dbReference type="Proteomes" id="UP001153069"/>
    </source>
</evidence>